<dbReference type="AlphaFoldDB" id="A0A8J6C729"/>
<dbReference type="EMBL" id="JAGTXO010000014">
    <property type="protein sequence ID" value="KAG8464092.1"/>
    <property type="molecule type" value="Genomic_DNA"/>
</dbReference>
<keyword evidence="3" id="KW-1185">Reference proteome</keyword>
<dbReference type="PANTHER" id="PTHR31596:SF1">
    <property type="entry name" value="T-CELL ACTIVATION INHIBITOR, MITOCHONDRIAL"/>
    <property type="match status" value="1"/>
</dbReference>
<protein>
    <recommendedName>
        <fullName evidence="1">DUF4460 domain-containing protein</fullName>
    </recommendedName>
</protein>
<accession>A0A8J6C729</accession>
<dbReference type="InterPro" id="IPR028031">
    <property type="entry name" value="DUF4460"/>
</dbReference>
<dbReference type="PANTHER" id="PTHR31596">
    <property type="entry name" value="T-CELL ACTIVATION INHIBITOR, MITOCHONDRIAL"/>
    <property type="match status" value="1"/>
</dbReference>
<proteinExistence type="predicted"/>
<dbReference type="Pfam" id="PF14687">
    <property type="entry name" value="DUF4460"/>
    <property type="match status" value="1"/>
</dbReference>
<reference evidence="2" key="1">
    <citation type="submission" date="2021-05" db="EMBL/GenBank/DDBJ databases">
        <title>The genome of the haptophyte Pavlova lutheri (Diacronema luteri, Pavlovales) - a model for lipid biosynthesis in eukaryotic algae.</title>
        <authorList>
            <person name="Hulatt C.J."/>
            <person name="Posewitz M.C."/>
        </authorList>
    </citation>
    <scope>NUCLEOTIDE SEQUENCE</scope>
    <source>
        <strain evidence="2">NIVA-4/92</strain>
    </source>
</reference>
<evidence type="ECO:0000259" key="1">
    <source>
        <dbReference type="Pfam" id="PF14687"/>
    </source>
</evidence>
<dbReference type="GO" id="GO:0005739">
    <property type="term" value="C:mitochondrion"/>
    <property type="evidence" value="ECO:0007669"/>
    <property type="project" value="TreeGrafter"/>
</dbReference>
<dbReference type="Proteomes" id="UP000751190">
    <property type="component" value="Unassembled WGS sequence"/>
</dbReference>
<feature type="domain" description="DUF4460" evidence="1">
    <location>
        <begin position="2"/>
        <end position="43"/>
    </location>
</feature>
<dbReference type="InterPro" id="IPR027986">
    <property type="entry name" value="TCAIM"/>
</dbReference>
<gene>
    <name evidence="2" type="ORF">KFE25_000260</name>
</gene>
<evidence type="ECO:0000313" key="2">
    <source>
        <dbReference type="EMBL" id="KAG8464092.1"/>
    </source>
</evidence>
<sequence length="512" mass="54318">MKAALRQLYYRVHPDRFAGYPHAQEDNLRSFQRLQSVLQRTGTSAGPEERIRFHLAPRDGDARGGESGGAAKPLQVVECSLRATSLDGDLRHLLRLCGLEPGAAAPSAPSAPAANAAFGFRAARPPGRARGGDLPSWWALRQPKVLSRESSLGAFVAKHAVEQRRALLDAERHGAHVSRHLDELRDIFGLRVELRDRWIPSLCARTLADLREQLEGSTGTQRDALRGARVAICANAESGAGALDHWGTLVLPAQLIHRKALLELADRVDREQLEAGRARERHVGSLERAAATALHLRSVRAADGALRGAGAYANFLHALAADARGSASNRAHLDAWARAARDDAATAARLPVDGSGAGGGGVFGGAGGADDAAGGALGAWPSLWSAVVEPSGALEETHPLRLHNARRLVHVPMHASAHAIAQFLGVRGTLGAAQMAAQADALDAARRHTGAKRLRADHALSDGQVMAACTRLRALAPRPSGCGVLDRLSVLIALSFSAETSGEVKVRWDFDE</sequence>
<evidence type="ECO:0000313" key="3">
    <source>
        <dbReference type="Proteomes" id="UP000751190"/>
    </source>
</evidence>
<dbReference type="OrthoDB" id="1888383at2759"/>
<comment type="caution">
    <text evidence="2">The sequence shown here is derived from an EMBL/GenBank/DDBJ whole genome shotgun (WGS) entry which is preliminary data.</text>
</comment>
<organism evidence="2 3">
    <name type="scientific">Diacronema lutheri</name>
    <name type="common">Unicellular marine alga</name>
    <name type="synonym">Monochrysis lutheri</name>
    <dbReference type="NCBI Taxonomy" id="2081491"/>
    <lineage>
        <taxon>Eukaryota</taxon>
        <taxon>Haptista</taxon>
        <taxon>Haptophyta</taxon>
        <taxon>Pavlovophyceae</taxon>
        <taxon>Pavlovales</taxon>
        <taxon>Pavlovaceae</taxon>
        <taxon>Diacronema</taxon>
    </lineage>
</organism>
<name>A0A8J6C729_DIALT</name>